<sequence>MSLTPRTCRFERGGREDQSVIAACQAIREWLSTPNTSGRAQKKKKTASPGQASNSVLKTLQNPSSSVHNSVVEQIIEIKQETGEPVTLQMIDITSPSQLQKLKIKRSIDSWSISERSSTTDSDDGDEKRLVSELGTCPVGRWLLKTAEPPKLSFAISITESYTRDIDSCTGDLLPEIEHPETLQERLSGPCSDHKDMAWRQANMTSELQIRREIASRERLAATIRARVEAEKEVVSAATAVEEEEISWPKADCAVRPAKIEDFQRIADIMNRESSIDKCPQILESKMITASDVEKIHASCRQALQPFVVATSPEDELLDRSKWPKNADKAYKEYVQYRGSQSERQEIIFGFAFVKDARLGMLESSCPGSRYSCQIKIGVDPDHRRQSFGSALLDRILRSVAPYHKSLLDYAWRCENPGLVYEDFTGHNRRQYTRVYLEILCISKEHVDYTWRKSFLAKFEFKETAFLSNAVKTDRGYEGKWLDLSIWALDAQHPSKIVEN</sequence>
<gene>
    <name evidence="2" type="ORF">PT974_08155</name>
</gene>
<evidence type="ECO:0000313" key="2">
    <source>
        <dbReference type="EMBL" id="KAK5989892.1"/>
    </source>
</evidence>
<evidence type="ECO:0000256" key="1">
    <source>
        <dbReference type="SAM" id="MobiDB-lite"/>
    </source>
</evidence>
<evidence type="ECO:0000313" key="3">
    <source>
        <dbReference type="Proteomes" id="UP001338125"/>
    </source>
</evidence>
<dbReference type="InterPro" id="IPR016181">
    <property type="entry name" value="Acyl_CoA_acyltransferase"/>
</dbReference>
<dbReference type="Gene3D" id="3.40.630.30">
    <property type="match status" value="1"/>
</dbReference>
<comment type="caution">
    <text evidence="2">The sequence shown here is derived from an EMBL/GenBank/DDBJ whole genome shotgun (WGS) entry which is preliminary data.</text>
</comment>
<keyword evidence="3" id="KW-1185">Reference proteome</keyword>
<accession>A0ABR0SCJ2</accession>
<organism evidence="2 3">
    <name type="scientific">Cladobotryum mycophilum</name>
    <dbReference type="NCBI Taxonomy" id="491253"/>
    <lineage>
        <taxon>Eukaryota</taxon>
        <taxon>Fungi</taxon>
        <taxon>Dikarya</taxon>
        <taxon>Ascomycota</taxon>
        <taxon>Pezizomycotina</taxon>
        <taxon>Sordariomycetes</taxon>
        <taxon>Hypocreomycetidae</taxon>
        <taxon>Hypocreales</taxon>
        <taxon>Hypocreaceae</taxon>
        <taxon>Cladobotryum</taxon>
    </lineage>
</organism>
<feature type="compositionally biased region" description="Polar residues" evidence="1">
    <location>
        <begin position="48"/>
        <end position="63"/>
    </location>
</feature>
<reference evidence="2 3" key="1">
    <citation type="submission" date="2024-01" db="EMBL/GenBank/DDBJ databases">
        <title>Complete genome of Cladobotryum mycophilum ATHUM6906.</title>
        <authorList>
            <person name="Christinaki A.C."/>
            <person name="Myridakis A.I."/>
            <person name="Kouvelis V.N."/>
        </authorList>
    </citation>
    <scope>NUCLEOTIDE SEQUENCE [LARGE SCALE GENOMIC DNA]</scope>
    <source>
        <strain evidence="2 3">ATHUM6906</strain>
    </source>
</reference>
<feature type="region of interest" description="Disordered" evidence="1">
    <location>
        <begin position="32"/>
        <end position="63"/>
    </location>
</feature>
<dbReference type="EMBL" id="JAVFKD010000014">
    <property type="protein sequence ID" value="KAK5989892.1"/>
    <property type="molecule type" value="Genomic_DNA"/>
</dbReference>
<dbReference type="SUPFAM" id="SSF55729">
    <property type="entry name" value="Acyl-CoA N-acyltransferases (Nat)"/>
    <property type="match status" value="1"/>
</dbReference>
<protein>
    <recommendedName>
        <fullName evidence="4">N-acetyltransferase domain-containing protein</fullName>
    </recommendedName>
</protein>
<name>A0ABR0SCJ2_9HYPO</name>
<dbReference type="Proteomes" id="UP001338125">
    <property type="component" value="Unassembled WGS sequence"/>
</dbReference>
<proteinExistence type="predicted"/>
<evidence type="ECO:0008006" key="4">
    <source>
        <dbReference type="Google" id="ProtNLM"/>
    </source>
</evidence>